<reference evidence="1" key="1">
    <citation type="submission" date="2022-11" db="UniProtKB">
        <authorList>
            <consortium name="EnsemblMetazoa"/>
        </authorList>
    </citation>
    <scope>IDENTIFICATION</scope>
</reference>
<dbReference type="RefSeq" id="XP_038059429.1">
    <property type="nucleotide sequence ID" value="XM_038203501.1"/>
</dbReference>
<dbReference type="AlphaFoldDB" id="A0A914A7K4"/>
<sequence>MPPTSRGGDKQRGRGRKLFLEDSTFQRHYDAMAKNRIKYAAVLTMLQRTGTEISHASKVHALAAAWAHSDNELANSLLGHNSNEFGLVEVLKAATLLDTSRRIREWERKLKRLQMHPKKLPRKQNQAVGKIKSVIKNLTSNKPKAGSLSGAVVRRIKRWMTSVATRDLEFFALHMPKEPWQKLADLVHFNPCKDFPSVPWFLPYCYGKSAPYDSTVYNCSNLSERNVNNLLRLYDIPYAHVKRFKQVLTEESKELISGKEKLDTVLWYYEDLSCPAVDAVIMHRIMAGEPVNLPYGKLMERLLIIKVMREEMMATQKKTIAEFYQILLPIAEHRLSEINVTIDAPVVVIGDRSQSMSVAVQTSTIIASLLCAISKAELCFFNRSNHTPPHLPRTVEEALHLATTMTAVGGTAPAASLYPYYQAKKVVKTFIVVTDEEENDPLMINHMAKYFDDVFEKYHREVYPAKLVFVSFLKQQHSTGKMVRKLQARGFRPIQFRLDEQRPDLLKLNKLLGLLSMESQDFNANVQAIEAEIRDEGLKQAMEKLVV</sequence>
<dbReference type="InterPro" id="IPR036465">
    <property type="entry name" value="vWFA_dom_sf"/>
</dbReference>
<evidence type="ECO:0000313" key="1">
    <source>
        <dbReference type="EnsemblMetazoa" id="XP_038059429.1"/>
    </source>
</evidence>
<dbReference type="OrthoDB" id="301415at2759"/>
<accession>A0A914A7K4</accession>
<organism evidence="1 2">
    <name type="scientific">Patiria miniata</name>
    <name type="common">Bat star</name>
    <name type="synonym">Asterina miniata</name>
    <dbReference type="NCBI Taxonomy" id="46514"/>
    <lineage>
        <taxon>Eukaryota</taxon>
        <taxon>Metazoa</taxon>
        <taxon>Echinodermata</taxon>
        <taxon>Eleutherozoa</taxon>
        <taxon>Asterozoa</taxon>
        <taxon>Asteroidea</taxon>
        <taxon>Valvatacea</taxon>
        <taxon>Valvatida</taxon>
        <taxon>Asterinidae</taxon>
        <taxon>Patiria</taxon>
    </lineage>
</organism>
<name>A0A914A7K4_PATMI</name>
<dbReference type="EnsemblMetazoa" id="XM_038203501.1">
    <property type="protein sequence ID" value="XP_038059429.1"/>
    <property type="gene ID" value="LOC119730532"/>
</dbReference>
<evidence type="ECO:0000313" key="2">
    <source>
        <dbReference type="Proteomes" id="UP000887568"/>
    </source>
</evidence>
<dbReference type="GeneID" id="119730532"/>
<dbReference type="OMA" id="FALHMPK"/>
<dbReference type="SUPFAM" id="SSF53300">
    <property type="entry name" value="vWA-like"/>
    <property type="match status" value="1"/>
</dbReference>
<dbReference type="Proteomes" id="UP000887568">
    <property type="component" value="Unplaced"/>
</dbReference>
<dbReference type="Gene3D" id="3.40.50.410">
    <property type="entry name" value="von Willebrand factor, type A domain"/>
    <property type="match status" value="1"/>
</dbReference>
<protein>
    <submittedName>
        <fullName evidence="1">Uncharacterized protein</fullName>
    </submittedName>
</protein>
<proteinExistence type="predicted"/>
<keyword evidence="2" id="KW-1185">Reference proteome</keyword>